<accession>A0A6J7GF94</accession>
<gene>
    <name evidence="3" type="ORF">UFOPK3610_00406</name>
</gene>
<feature type="transmembrane region" description="Helical" evidence="2">
    <location>
        <begin position="28"/>
        <end position="47"/>
    </location>
</feature>
<feature type="region of interest" description="Disordered" evidence="1">
    <location>
        <begin position="1"/>
        <end position="20"/>
    </location>
</feature>
<protein>
    <submittedName>
        <fullName evidence="3">Unannotated protein</fullName>
    </submittedName>
</protein>
<evidence type="ECO:0000256" key="1">
    <source>
        <dbReference type="SAM" id="MobiDB-lite"/>
    </source>
</evidence>
<dbReference type="EMBL" id="CAFBMR010000008">
    <property type="protein sequence ID" value="CAB4905664.1"/>
    <property type="molecule type" value="Genomic_DNA"/>
</dbReference>
<keyword evidence="2" id="KW-0812">Transmembrane</keyword>
<keyword evidence="2" id="KW-1133">Transmembrane helix</keyword>
<evidence type="ECO:0000313" key="3">
    <source>
        <dbReference type="EMBL" id="CAB4905664.1"/>
    </source>
</evidence>
<reference evidence="3" key="1">
    <citation type="submission" date="2020-05" db="EMBL/GenBank/DDBJ databases">
        <authorList>
            <person name="Chiriac C."/>
            <person name="Salcher M."/>
            <person name="Ghai R."/>
            <person name="Kavagutti S V."/>
        </authorList>
    </citation>
    <scope>NUCLEOTIDE SEQUENCE</scope>
</reference>
<organism evidence="3">
    <name type="scientific">freshwater metagenome</name>
    <dbReference type="NCBI Taxonomy" id="449393"/>
    <lineage>
        <taxon>unclassified sequences</taxon>
        <taxon>metagenomes</taxon>
        <taxon>ecological metagenomes</taxon>
    </lineage>
</organism>
<name>A0A6J7GF94_9ZZZZ</name>
<evidence type="ECO:0000256" key="2">
    <source>
        <dbReference type="SAM" id="Phobius"/>
    </source>
</evidence>
<keyword evidence="2" id="KW-0472">Membrane</keyword>
<dbReference type="AlphaFoldDB" id="A0A6J7GF94"/>
<sequence length="135" mass="13843">MTAVSPESGINGSDSSGGSRASRRSRRIWIISALVLVVIGGALVVGAKVAGSRGGYLTTTLTCVKGGTTSWTTLGNDVTDVQYTFYDSSGGKVKGPVQAVYYHSFPYNTPVGAARVVSAIGVPNFHPAVGSADCK</sequence>
<feature type="compositionally biased region" description="Low complexity" evidence="1">
    <location>
        <begin position="8"/>
        <end position="20"/>
    </location>
</feature>
<proteinExistence type="predicted"/>